<organism evidence="2 3">
    <name type="scientific">Marasmius crinis-equi</name>
    <dbReference type="NCBI Taxonomy" id="585013"/>
    <lineage>
        <taxon>Eukaryota</taxon>
        <taxon>Fungi</taxon>
        <taxon>Dikarya</taxon>
        <taxon>Basidiomycota</taxon>
        <taxon>Agaricomycotina</taxon>
        <taxon>Agaricomycetes</taxon>
        <taxon>Agaricomycetidae</taxon>
        <taxon>Agaricales</taxon>
        <taxon>Marasmiineae</taxon>
        <taxon>Marasmiaceae</taxon>
        <taxon>Marasmius</taxon>
    </lineage>
</organism>
<keyword evidence="1" id="KW-0812">Transmembrane</keyword>
<evidence type="ECO:0000313" key="3">
    <source>
        <dbReference type="Proteomes" id="UP001465976"/>
    </source>
</evidence>
<feature type="transmembrane region" description="Helical" evidence="1">
    <location>
        <begin position="125"/>
        <end position="144"/>
    </location>
</feature>
<reference evidence="2 3" key="1">
    <citation type="submission" date="2024-02" db="EMBL/GenBank/DDBJ databases">
        <title>A draft genome for the cacao thread blight pathogen Marasmius crinis-equi.</title>
        <authorList>
            <person name="Cohen S.P."/>
            <person name="Baruah I.K."/>
            <person name="Amoako-Attah I."/>
            <person name="Bukari Y."/>
            <person name="Meinhardt L.W."/>
            <person name="Bailey B.A."/>
        </authorList>
    </citation>
    <scope>NUCLEOTIDE SEQUENCE [LARGE SCALE GENOMIC DNA]</scope>
    <source>
        <strain evidence="2 3">GH-76</strain>
    </source>
</reference>
<feature type="transmembrane region" description="Helical" evidence="1">
    <location>
        <begin position="35"/>
        <end position="55"/>
    </location>
</feature>
<comment type="caution">
    <text evidence="2">The sequence shown here is derived from an EMBL/GenBank/DDBJ whole genome shotgun (WGS) entry which is preliminary data.</text>
</comment>
<proteinExistence type="predicted"/>
<keyword evidence="1" id="KW-0472">Membrane</keyword>
<keyword evidence="1" id="KW-1133">Transmembrane helix</keyword>
<accession>A0ABR3G000</accession>
<keyword evidence="3" id="KW-1185">Reference proteome</keyword>
<name>A0ABR3G000_9AGAR</name>
<evidence type="ECO:0000256" key="1">
    <source>
        <dbReference type="SAM" id="Phobius"/>
    </source>
</evidence>
<sequence>MTTVVPIVYAIYGNTGCFATDSDAMAFGTASIRPGVVMVNIAFLPLVPLLSLIQHQPVHQIVAFLMDLLMMTIIAVEQHSFRIRSTQGRLGRLFIFQGFAVFTLMSALNLGIACNYLSTSREFNGTLMPIIMTLSNVLACRLTLSLRKRVLPTETYELRRQSRVVREALRRAQTEQA</sequence>
<evidence type="ECO:0000313" key="2">
    <source>
        <dbReference type="EMBL" id="KAL0581149.1"/>
    </source>
</evidence>
<dbReference type="Proteomes" id="UP001465976">
    <property type="component" value="Unassembled WGS sequence"/>
</dbReference>
<gene>
    <name evidence="2" type="ORF">V5O48_000839</name>
</gene>
<dbReference type="EMBL" id="JBAHYK010000015">
    <property type="protein sequence ID" value="KAL0581149.1"/>
    <property type="molecule type" value="Genomic_DNA"/>
</dbReference>
<feature type="transmembrane region" description="Helical" evidence="1">
    <location>
        <begin position="61"/>
        <end position="81"/>
    </location>
</feature>
<protein>
    <submittedName>
        <fullName evidence="2">Uncharacterized protein</fullName>
    </submittedName>
</protein>
<feature type="transmembrane region" description="Helical" evidence="1">
    <location>
        <begin position="93"/>
        <end position="113"/>
    </location>
</feature>